<evidence type="ECO:0000256" key="1">
    <source>
        <dbReference type="SAM" id="MobiDB-lite"/>
    </source>
</evidence>
<dbReference type="Gene3D" id="3.40.50.12780">
    <property type="entry name" value="N-terminal domain of ligase-like"/>
    <property type="match status" value="1"/>
</dbReference>
<reference evidence="4 5" key="1">
    <citation type="submission" date="2019-02" db="EMBL/GenBank/DDBJ databases">
        <title>Complete Genome Sequence and Methylome Analysis of Brevibacterium luteolum NEB1784.</title>
        <authorList>
            <person name="Fomenkov A."/>
            <person name="Roberts R.J."/>
        </authorList>
    </citation>
    <scope>NUCLEOTIDE SEQUENCE [LARGE SCALE GENOMIC DNA]</scope>
    <source>
        <strain evidence="4 5">NEB1784</strain>
    </source>
</reference>
<evidence type="ECO:0000259" key="2">
    <source>
        <dbReference type="Pfam" id="PF00501"/>
    </source>
</evidence>
<protein>
    <submittedName>
        <fullName evidence="4">Long-chain fatty acid--CoA ligase</fullName>
    </submittedName>
</protein>
<feature type="domain" description="AMP-binding enzyme C-terminal" evidence="3">
    <location>
        <begin position="465"/>
        <end position="541"/>
    </location>
</feature>
<dbReference type="InterPro" id="IPR000873">
    <property type="entry name" value="AMP-dep_synth/lig_dom"/>
</dbReference>
<dbReference type="KEGG" id="blut:EW640_00725"/>
<dbReference type="InterPro" id="IPR050237">
    <property type="entry name" value="ATP-dep_AMP-bd_enzyme"/>
</dbReference>
<evidence type="ECO:0000259" key="3">
    <source>
        <dbReference type="Pfam" id="PF13193"/>
    </source>
</evidence>
<dbReference type="InterPro" id="IPR025110">
    <property type="entry name" value="AMP-bd_C"/>
</dbReference>
<organism evidence="4 5">
    <name type="scientific">Brevibacterium luteolum</name>
    <dbReference type="NCBI Taxonomy" id="199591"/>
    <lineage>
        <taxon>Bacteria</taxon>
        <taxon>Bacillati</taxon>
        <taxon>Actinomycetota</taxon>
        <taxon>Actinomycetes</taxon>
        <taxon>Micrococcales</taxon>
        <taxon>Brevibacteriaceae</taxon>
        <taxon>Brevibacterium</taxon>
    </lineage>
</organism>
<dbReference type="Gene3D" id="3.30.300.30">
    <property type="match status" value="1"/>
</dbReference>
<accession>A0A6G8KT69</accession>
<dbReference type="GO" id="GO:0016878">
    <property type="term" value="F:acid-thiol ligase activity"/>
    <property type="evidence" value="ECO:0007669"/>
    <property type="project" value="UniProtKB-ARBA"/>
</dbReference>
<feature type="region of interest" description="Disordered" evidence="1">
    <location>
        <begin position="143"/>
        <end position="169"/>
    </location>
</feature>
<dbReference type="InterPro" id="IPR020845">
    <property type="entry name" value="AMP-binding_CS"/>
</dbReference>
<dbReference type="Proteomes" id="UP000501518">
    <property type="component" value="Chromosome"/>
</dbReference>
<dbReference type="EMBL" id="CP035810">
    <property type="protein sequence ID" value="QIN27969.1"/>
    <property type="molecule type" value="Genomic_DNA"/>
</dbReference>
<feature type="domain" description="AMP-dependent synthetase/ligase" evidence="2">
    <location>
        <begin position="14"/>
        <end position="374"/>
    </location>
</feature>
<dbReference type="RefSeq" id="WP_165882538.1">
    <property type="nucleotide sequence ID" value="NZ_CP035810.1"/>
</dbReference>
<name>A0A6G8KT69_9MICO</name>
<gene>
    <name evidence="4" type="ORF">EW640_00725</name>
</gene>
<dbReference type="InterPro" id="IPR045851">
    <property type="entry name" value="AMP-bd_C_sf"/>
</dbReference>
<dbReference type="Pfam" id="PF00501">
    <property type="entry name" value="AMP-binding"/>
    <property type="match status" value="1"/>
</dbReference>
<proteinExistence type="predicted"/>
<keyword evidence="4" id="KW-0436">Ligase</keyword>
<dbReference type="PROSITE" id="PS00455">
    <property type="entry name" value="AMP_BINDING"/>
    <property type="match status" value="1"/>
</dbReference>
<dbReference type="Pfam" id="PF13193">
    <property type="entry name" value="AMP-binding_C"/>
    <property type="match status" value="1"/>
</dbReference>
<dbReference type="PANTHER" id="PTHR43767:SF1">
    <property type="entry name" value="NONRIBOSOMAL PEPTIDE SYNTHASE PES1 (EUROFUNG)-RELATED"/>
    <property type="match status" value="1"/>
</dbReference>
<dbReference type="AlphaFoldDB" id="A0A6G8KT69"/>
<sequence>MTLKTFAQLWASAVDAHTDESFLVFRSQCTPDHHWTYGQFDTAVTAAAATMQARGVEPGSRIHMCLRNCPGFVAIWLAAASIGAVIVPVDPTSSRRELARQIERTAPALGVVWSEREADYRDAAPDDLPVIVLDETPADIAPGGPLHAEPALSAGEQPGHTTADKSRGWPPSALDPLAIMFTSGTTSEPKGVVLTQANYRYVGERMAELADLRAEHRWLVVLPLFHANAQYYCFASAIAAGASVALVDRFSASGWAQQAGELGATHASLFAAPIRMILARTPENAPRLQLTHVWYAQNLAKGHFAALEELCGVAPRQLYGMTETTAVVCCDRSDDPQHDSIGTVVPGREILLVSPTSGLTAAEGEPGLLFVSGRRGIELFAEYMDNPQANGQAFDSTMPQAAIADAARSDADAEPTTADRPDDASETVWFFTGDILSRNSDGSLHFVGRADDVVKVAGENVSLTEVEAALAETPGVLEVAVIAVPDPVRDVVTSAYVVPADPDSPPKRTELEDFAAANLPKAARPHHWQLVDALPRTSVGKIRRFALNRPSN</sequence>
<evidence type="ECO:0000313" key="5">
    <source>
        <dbReference type="Proteomes" id="UP000501518"/>
    </source>
</evidence>
<evidence type="ECO:0000313" key="4">
    <source>
        <dbReference type="EMBL" id="QIN27969.1"/>
    </source>
</evidence>
<dbReference type="InterPro" id="IPR042099">
    <property type="entry name" value="ANL_N_sf"/>
</dbReference>
<dbReference type="PANTHER" id="PTHR43767">
    <property type="entry name" value="LONG-CHAIN-FATTY-ACID--COA LIGASE"/>
    <property type="match status" value="1"/>
</dbReference>
<dbReference type="SUPFAM" id="SSF56801">
    <property type="entry name" value="Acetyl-CoA synthetase-like"/>
    <property type="match status" value="1"/>
</dbReference>